<dbReference type="InterPro" id="IPR052942">
    <property type="entry name" value="LPS_cholinephosphotransferase"/>
</dbReference>
<dbReference type="Proteomes" id="UP000051802">
    <property type="component" value="Unassembled WGS sequence"/>
</dbReference>
<comment type="caution">
    <text evidence="2">The sequence shown here is derived from an EMBL/GenBank/DDBJ whole genome shotgun (WGS) entry which is preliminary data.</text>
</comment>
<feature type="domain" description="LicD/FKTN/FKRP nucleotidyltransferase" evidence="1">
    <location>
        <begin position="36"/>
        <end position="257"/>
    </location>
</feature>
<evidence type="ECO:0000313" key="3">
    <source>
        <dbReference type="Proteomes" id="UP000051802"/>
    </source>
</evidence>
<dbReference type="Pfam" id="PF04991">
    <property type="entry name" value="LicD"/>
    <property type="match status" value="1"/>
</dbReference>
<dbReference type="InterPro" id="IPR007074">
    <property type="entry name" value="LicD/FKTN/FKRP_NTP_transf"/>
</dbReference>
<dbReference type="EMBL" id="LLXU01000087">
    <property type="protein sequence ID" value="KRG41637.1"/>
    <property type="molecule type" value="Genomic_DNA"/>
</dbReference>
<evidence type="ECO:0000313" key="2">
    <source>
        <dbReference type="EMBL" id="KRG41637.1"/>
    </source>
</evidence>
<evidence type="ECO:0000259" key="1">
    <source>
        <dbReference type="Pfam" id="PF04991"/>
    </source>
</evidence>
<dbReference type="STRING" id="676599.ARC20_01090"/>
<dbReference type="PANTHER" id="PTHR43404:SF2">
    <property type="entry name" value="LIPOPOLYSACCHARIDE CHOLINEPHOSPHOTRANSFERASE LICD"/>
    <property type="match status" value="1"/>
</dbReference>
<keyword evidence="3" id="KW-1185">Reference proteome</keyword>
<reference evidence="2 3" key="1">
    <citation type="submission" date="2015-10" db="EMBL/GenBank/DDBJ databases">
        <title>Genome sequencing and analysis of members of genus Stenotrophomonas.</title>
        <authorList>
            <person name="Patil P.P."/>
            <person name="Midha S."/>
            <person name="Patil P.B."/>
        </authorList>
    </citation>
    <scope>NUCLEOTIDE SEQUENCE [LARGE SCALE GENOMIC DNA]</scope>
    <source>
        <strain evidence="2 3">JCM 16536</strain>
    </source>
</reference>
<dbReference type="PANTHER" id="PTHR43404">
    <property type="entry name" value="LIPOPOLYSACCHARIDE CHOLINEPHOSPHOTRANSFERASE LICD"/>
    <property type="match status" value="1"/>
</dbReference>
<dbReference type="RefSeq" id="WP_057647090.1">
    <property type="nucleotide sequence ID" value="NZ_LLXU01000087.1"/>
</dbReference>
<dbReference type="AlphaFoldDB" id="A0A0R0A9V0"/>
<gene>
    <name evidence="2" type="ORF">ARC20_01090</name>
</gene>
<accession>A0A0R0A9V0</accession>
<organism evidence="2 3">
    <name type="scientific">Stenotrophomonas panacihumi</name>
    <dbReference type="NCBI Taxonomy" id="676599"/>
    <lineage>
        <taxon>Bacteria</taxon>
        <taxon>Pseudomonadati</taxon>
        <taxon>Pseudomonadota</taxon>
        <taxon>Gammaproteobacteria</taxon>
        <taxon>Lysobacterales</taxon>
        <taxon>Lysobacteraceae</taxon>
        <taxon>Stenotrophomonas</taxon>
    </lineage>
</organism>
<protein>
    <recommendedName>
        <fullName evidence="1">LicD/FKTN/FKRP nucleotidyltransferase domain-containing protein</fullName>
    </recommendedName>
</protein>
<dbReference type="OrthoDB" id="9786100at2"/>
<proteinExistence type="predicted"/>
<name>A0A0R0A9V0_9GAMM</name>
<dbReference type="GO" id="GO:0009100">
    <property type="term" value="P:glycoprotein metabolic process"/>
    <property type="evidence" value="ECO:0007669"/>
    <property type="project" value="UniProtKB-ARBA"/>
</dbReference>
<sequence length="280" mass="31324">MSAATPDIAATLVGGVALRDVQQRSATVLEALAGFCERHGLRYYLVGGTLLGALRHGGFIPWDDDIDIALPRADYARLLALLDTLPHGLRAIHPSRDADTPYPFLVVRDARSRLVIDYARPFDRGIGVDVFPLDAVPAPGPRRDLLFRAIALMRAWTMNKQQGYYPHRVAAPRRLRFALLSLASRLCPAERLYRVYERLVARGDAARSACVGNLYGLYGRREVVPAEVFGEGRWVTFEGRRFRAPAQAERYLEAVYGEFRRLPPPEQRHSGHRIRAVALG</sequence>